<dbReference type="AlphaFoldDB" id="A0A1M5J5U7"/>
<evidence type="ECO:0000313" key="6">
    <source>
        <dbReference type="Proteomes" id="UP000184384"/>
    </source>
</evidence>
<name>A0A1M5J5U7_9FLAO</name>
<dbReference type="EMBL" id="FQWO01000001">
    <property type="protein sequence ID" value="SHG35978.1"/>
    <property type="molecule type" value="Genomic_DNA"/>
</dbReference>
<accession>A0A1M5J5U7</accession>
<sequence>MKKILYICSVLLLALTSCVSSGLDELPVYNEAEITNFNLEHRFLVTNANGVQHMEVVTLGATVNIDAATATITATPTIPAPTSTFTQNERRNVSLEKIVAYTKLSPAAKIVPLEGASAFGAPGDFTKERRYMVTAADGKTSKIWTIKVNPLPIINEYEGTYKESGTLIRGAGPADILTGEIYLSSVNTNTLLAQAGTSVFNNPAILYQIKVNADNTVTIMSEPTASVVITPQAGVPSTYNPATKTFDLHYQYTTSALRKFDTQLVLK</sequence>
<evidence type="ECO:0000259" key="2">
    <source>
        <dbReference type="Pfam" id="PF14274"/>
    </source>
</evidence>
<dbReference type="Gene3D" id="2.60.40.4120">
    <property type="match status" value="1"/>
</dbReference>
<dbReference type="PROSITE" id="PS51257">
    <property type="entry name" value="PROKAR_LIPOPROTEIN"/>
    <property type="match status" value="1"/>
</dbReference>
<dbReference type="Proteomes" id="UP000184384">
    <property type="component" value="Unassembled WGS sequence"/>
</dbReference>
<feature type="signal peptide" evidence="1">
    <location>
        <begin position="1"/>
        <end position="22"/>
    </location>
</feature>
<evidence type="ECO:0000313" key="7">
    <source>
        <dbReference type="Proteomes" id="UP000237771"/>
    </source>
</evidence>
<reference evidence="6" key="2">
    <citation type="submission" date="2016-11" db="EMBL/GenBank/DDBJ databases">
        <authorList>
            <person name="Varghese N."/>
            <person name="Submissions S."/>
        </authorList>
    </citation>
    <scope>NUCLEOTIDE SEQUENCE [LARGE SCALE GENOMIC DNA]</scope>
    <source>
        <strain evidence="6">DSM 19729</strain>
    </source>
</reference>
<organism evidence="5 6">
    <name type="scientific">Flavobacterium granuli</name>
    <dbReference type="NCBI Taxonomy" id="280093"/>
    <lineage>
        <taxon>Bacteria</taxon>
        <taxon>Pseudomonadati</taxon>
        <taxon>Bacteroidota</taxon>
        <taxon>Flavobacteriia</taxon>
        <taxon>Flavobacteriales</taxon>
        <taxon>Flavobacteriaceae</taxon>
        <taxon>Flavobacterium</taxon>
    </lineage>
</organism>
<protein>
    <submittedName>
        <fullName evidence="4">Uncharacterized protein DUF4361</fullName>
    </submittedName>
</protein>
<dbReference type="RefSeq" id="WP_072939426.1">
    <property type="nucleotide sequence ID" value="NZ_FQWO01000001.1"/>
</dbReference>
<dbReference type="InterPro" id="IPR054460">
    <property type="entry name" value="DUF5018-rel"/>
</dbReference>
<reference evidence="5" key="1">
    <citation type="submission" date="2016-11" db="EMBL/GenBank/DDBJ databases">
        <authorList>
            <person name="Jaros S."/>
            <person name="Januszkiewicz K."/>
            <person name="Wedrychowicz H."/>
        </authorList>
    </citation>
    <scope>NUCLEOTIDE SEQUENCE [LARGE SCALE GENOMIC DNA]</scope>
    <source>
        <strain evidence="5">DSM 19729</strain>
    </source>
</reference>
<evidence type="ECO:0000313" key="4">
    <source>
        <dbReference type="EMBL" id="PRZ28251.1"/>
    </source>
</evidence>
<dbReference type="OrthoDB" id="760804at2"/>
<keyword evidence="1" id="KW-0732">Signal</keyword>
<evidence type="ECO:0000313" key="5">
    <source>
        <dbReference type="EMBL" id="SHG35978.1"/>
    </source>
</evidence>
<proteinExistence type="predicted"/>
<dbReference type="Pfam" id="PF14274">
    <property type="entry name" value="BT_3044-like_C"/>
    <property type="match status" value="1"/>
</dbReference>
<evidence type="ECO:0000259" key="3">
    <source>
        <dbReference type="Pfam" id="PF22243"/>
    </source>
</evidence>
<dbReference type="STRING" id="280093.SAMN05443373_101544"/>
<dbReference type="Proteomes" id="UP000237771">
    <property type="component" value="Unassembled WGS sequence"/>
</dbReference>
<feature type="chain" id="PRO_5012274070" evidence="1">
    <location>
        <begin position="23"/>
        <end position="267"/>
    </location>
</feature>
<evidence type="ECO:0000256" key="1">
    <source>
        <dbReference type="SAM" id="SignalP"/>
    </source>
</evidence>
<dbReference type="InterPro" id="IPR025371">
    <property type="entry name" value="BT_3044-like_C"/>
</dbReference>
<feature type="domain" description="BT-3044-like C-terminal" evidence="2">
    <location>
        <begin position="153"/>
        <end position="254"/>
    </location>
</feature>
<dbReference type="EMBL" id="PVUB01000001">
    <property type="protein sequence ID" value="PRZ28251.1"/>
    <property type="molecule type" value="Genomic_DNA"/>
</dbReference>
<reference evidence="4 7" key="3">
    <citation type="submission" date="2018-03" db="EMBL/GenBank/DDBJ databases">
        <title>Genomic Encyclopedia of Archaeal and Bacterial Type Strains, Phase II (KMG-II): from individual species to whole genera.</title>
        <authorList>
            <person name="Goeker M."/>
        </authorList>
    </citation>
    <scope>NUCLEOTIDE SEQUENCE [LARGE SCALE GENOMIC DNA]</scope>
    <source>
        <strain evidence="4 7">DSM 17797</strain>
    </source>
</reference>
<gene>
    <name evidence="4" type="ORF">BC624_101544</name>
    <name evidence="5" type="ORF">SAMN05443373_101544</name>
</gene>
<keyword evidence="7" id="KW-1185">Reference proteome</keyword>
<dbReference type="Pfam" id="PF22243">
    <property type="entry name" value="DUF5018-rel"/>
    <property type="match status" value="1"/>
</dbReference>
<feature type="domain" description="DUF5018" evidence="3">
    <location>
        <begin position="34"/>
        <end position="147"/>
    </location>
</feature>